<keyword evidence="2" id="KW-0540">Nuclease</keyword>
<sequence>MSVERIPFTTREAWLAARRQDVTASAAAALLGAHPFQSAYALWAEKTGHVSDEADDTGPLRRGRLLEPVAVQLLLEERPAWGVQPNRDYFRDPAARLGATPDTIVLCPERGIGTVQIKSVERSIFATKWRDPDTREVEVPLGYAIQAIVEAHLLGASWAAVGALVVSHDIELAIVDVPVHAGVVARIRDAVADFWAMVESGGRPDPDWRRDAALAARLHGDDGSALDLSADNALPALLDERADLKARIKDDEGRVAEIDSEIRAKVGLAALATVPGWKISLRAVETKAYQVAARVTRPIRITRLKQKDAAA</sequence>
<name>A0A2U8WM21_9HYPH</name>
<keyword evidence="2" id="KW-0255">Endonuclease</keyword>
<dbReference type="Gene3D" id="3.90.320.10">
    <property type="match status" value="1"/>
</dbReference>
<dbReference type="InterPro" id="IPR011335">
    <property type="entry name" value="Restrct_endonuc-II-like"/>
</dbReference>
<proteinExistence type="predicted"/>
<accession>A0A2U8WM21</accession>
<gene>
    <name evidence="2" type="ORF">DK419_13415</name>
</gene>
<dbReference type="Proteomes" id="UP000245444">
    <property type="component" value="Chromosome"/>
</dbReference>
<dbReference type="InterPro" id="IPR019080">
    <property type="entry name" value="YqaJ_viral_recombinase"/>
</dbReference>
<evidence type="ECO:0000313" key="3">
    <source>
        <dbReference type="Proteomes" id="UP000245444"/>
    </source>
</evidence>
<dbReference type="Pfam" id="PF09588">
    <property type="entry name" value="YqaJ"/>
    <property type="match status" value="1"/>
</dbReference>
<dbReference type="OrthoDB" id="7801725at2"/>
<dbReference type="SUPFAM" id="SSF52980">
    <property type="entry name" value="Restriction endonuclease-like"/>
    <property type="match status" value="1"/>
</dbReference>
<dbReference type="EMBL" id="CP029553">
    <property type="protein sequence ID" value="AWN47193.1"/>
    <property type="molecule type" value="Genomic_DNA"/>
</dbReference>
<keyword evidence="3" id="KW-1185">Reference proteome</keyword>
<dbReference type="GO" id="GO:0004519">
    <property type="term" value="F:endonuclease activity"/>
    <property type="evidence" value="ECO:0007669"/>
    <property type="project" value="UniProtKB-KW"/>
</dbReference>
<feature type="domain" description="YqaJ viral recombinase" evidence="1">
    <location>
        <begin position="14"/>
        <end position="149"/>
    </location>
</feature>
<dbReference type="AlphaFoldDB" id="A0A2U8WM21"/>
<reference evidence="2 3" key="1">
    <citation type="submission" date="2018-05" db="EMBL/GenBank/DDBJ databases">
        <title>Complete Genome Sequence of Methylobacterium sp. 17Sr1-28.</title>
        <authorList>
            <person name="Srinivasan S."/>
        </authorList>
    </citation>
    <scope>NUCLEOTIDE SEQUENCE [LARGE SCALE GENOMIC DNA]</scope>
    <source>
        <strain evidence="2 3">17Sr1-28</strain>
    </source>
</reference>
<dbReference type="InterPro" id="IPR011604">
    <property type="entry name" value="PDDEXK-like_dom_sf"/>
</dbReference>
<dbReference type="RefSeq" id="WP_109959524.1">
    <property type="nucleotide sequence ID" value="NZ_CP029553.1"/>
</dbReference>
<organism evidence="2 3">
    <name type="scientific">Methylobacterium terrae</name>
    <dbReference type="NCBI Taxonomy" id="2202827"/>
    <lineage>
        <taxon>Bacteria</taxon>
        <taxon>Pseudomonadati</taxon>
        <taxon>Pseudomonadota</taxon>
        <taxon>Alphaproteobacteria</taxon>
        <taxon>Hyphomicrobiales</taxon>
        <taxon>Methylobacteriaceae</taxon>
        <taxon>Methylobacterium</taxon>
    </lineage>
</organism>
<keyword evidence="2" id="KW-0378">Hydrolase</keyword>
<evidence type="ECO:0000259" key="1">
    <source>
        <dbReference type="Pfam" id="PF09588"/>
    </source>
</evidence>
<dbReference type="KEGG" id="mtea:DK419_13415"/>
<evidence type="ECO:0000313" key="2">
    <source>
        <dbReference type="EMBL" id="AWN47193.1"/>
    </source>
</evidence>
<protein>
    <submittedName>
        <fullName evidence="2">Endonuclease</fullName>
    </submittedName>
</protein>